<protein>
    <submittedName>
        <fullName evidence="2">Uncharacterized protein LOC136086972</fullName>
    </submittedName>
</protein>
<sequence length="263" mass="31429">MAVTISEIRIMFKEMFAEYKKDIVLLIKQQEENILKLISANAKITSDRQQKAETNINDSMEKIKRLEKDVFDIKESLNFHEELIEKKVKNNIESIEKKRFCKTEAHKNDEYIDFKKKLREIEDRSRRNNLRIKGIKENENETWSESEIKVIKLFEETLGVKNVRIERAHPSGRRDAKTPRTIIIKLLDYKDKVEILKNSSKLKGENIYINEDFCFETNLIRKDLREKMKIERQLGKFAYISYDKLIVREWVSKKTKEIPKPCQ</sequence>
<dbReference type="Gene3D" id="3.30.70.1820">
    <property type="entry name" value="L1 transposable element, RRM domain"/>
    <property type="match status" value="1"/>
</dbReference>
<proteinExistence type="predicted"/>
<reference evidence="2" key="1">
    <citation type="submission" date="2025-08" db="UniProtKB">
        <authorList>
            <consortium name="RefSeq"/>
        </authorList>
    </citation>
    <scope>IDENTIFICATION</scope>
</reference>
<name>A0ABM4CUD1_HYDVU</name>
<dbReference type="GeneID" id="136086972"/>
<dbReference type="PANTHER" id="PTHR11505">
    <property type="entry name" value="L1 TRANSPOSABLE ELEMENT-RELATED"/>
    <property type="match status" value="1"/>
</dbReference>
<dbReference type="Proteomes" id="UP001652625">
    <property type="component" value="Chromosome 11"/>
</dbReference>
<dbReference type="RefSeq" id="XP_065665546.1">
    <property type="nucleotide sequence ID" value="XM_065809474.1"/>
</dbReference>
<accession>A0ABM4CUD1</accession>
<dbReference type="InterPro" id="IPR004244">
    <property type="entry name" value="Transposase_22"/>
</dbReference>
<keyword evidence="1" id="KW-1185">Reference proteome</keyword>
<evidence type="ECO:0000313" key="1">
    <source>
        <dbReference type="Proteomes" id="UP001652625"/>
    </source>
</evidence>
<organism evidence="1 2">
    <name type="scientific">Hydra vulgaris</name>
    <name type="common">Hydra</name>
    <name type="synonym">Hydra attenuata</name>
    <dbReference type="NCBI Taxonomy" id="6087"/>
    <lineage>
        <taxon>Eukaryota</taxon>
        <taxon>Metazoa</taxon>
        <taxon>Cnidaria</taxon>
        <taxon>Hydrozoa</taxon>
        <taxon>Hydroidolina</taxon>
        <taxon>Anthoathecata</taxon>
        <taxon>Aplanulata</taxon>
        <taxon>Hydridae</taxon>
        <taxon>Hydra</taxon>
    </lineage>
</organism>
<gene>
    <name evidence="2" type="primary">LOC136086972</name>
</gene>
<evidence type="ECO:0000313" key="2">
    <source>
        <dbReference type="RefSeq" id="XP_065665546.1"/>
    </source>
</evidence>